<protein>
    <recommendedName>
        <fullName evidence="1">Tc1-like transposase DDE domain-containing protein</fullName>
    </recommendedName>
</protein>
<dbReference type="Pfam" id="PF13358">
    <property type="entry name" value="DDE_3"/>
    <property type="match status" value="1"/>
</dbReference>
<dbReference type="EMBL" id="RCML01000343">
    <property type="protein sequence ID" value="KAG2980098.1"/>
    <property type="molecule type" value="Genomic_DNA"/>
</dbReference>
<dbReference type="VEuPathDB" id="FungiDB:PC110_g22869"/>
<sequence length="336" mass="39194">MPRGKQLSVEECRKIDMHVRERRSNRAIAKLLGRDEKAIRNYLRRGKASSATKRTGRKPKLTEREVRRVFRLAIANGLLANQIRNKLPSLPSTSTVLRTLRSRSYMRYAKRKPTPALKPHHKMKRVAFAEKYASTRKFWRAVVFTDEKKFNLDGPDGFRFYWHDMRAEPKFISKRVNGGGSVMIWAGISWYGNTELIFLNGKQNAVKYTETLSKGLLPLFGELRLKIDNLRPIFQQDNASIHSARFTKTFLEINVETLPWPAKSPDLNIIENVWGVLACRVYANGRQFDTKTDLMRQIKAEWEKINLEYLHKLVRSIPKRLEAAERIENRILELRS</sequence>
<name>A0A8T1G087_9STRA</name>
<dbReference type="Gene3D" id="1.10.10.60">
    <property type="entry name" value="Homeodomain-like"/>
    <property type="match status" value="1"/>
</dbReference>
<accession>A0A8T1G087</accession>
<feature type="domain" description="Tc1-like transposase DDE" evidence="1">
    <location>
        <begin position="142"/>
        <end position="294"/>
    </location>
</feature>
<comment type="caution">
    <text evidence="2">The sequence shown here is derived from an EMBL/GenBank/DDBJ whole genome shotgun (WGS) entry which is preliminary data.</text>
</comment>
<proteinExistence type="predicted"/>
<dbReference type="InterPro" id="IPR009057">
    <property type="entry name" value="Homeodomain-like_sf"/>
</dbReference>
<reference evidence="2" key="1">
    <citation type="submission" date="2018-10" db="EMBL/GenBank/DDBJ databases">
        <title>Effector identification in a new, highly contiguous assembly of the strawberry crown rot pathogen Phytophthora cactorum.</title>
        <authorList>
            <person name="Armitage A.D."/>
            <person name="Nellist C.F."/>
            <person name="Bates H."/>
            <person name="Vickerstaff R.J."/>
            <person name="Harrison R.J."/>
        </authorList>
    </citation>
    <scope>NUCLEOTIDE SEQUENCE</scope>
    <source>
        <strain evidence="2">P415</strain>
    </source>
</reference>
<dbReference type="InterPro" id="IPR052338">
    <property type="entry name" value="Transposase_5"/>
</dbReference>
<dbReference type="PANTHER" id="PTHR23022">
    <property type="entry name" value="TRANSPOSABLE ELEMENT-RELATED"/>
    <property type="match status" value="1"/>
</dbReference>
<gene>
    <name evidence="2" type="ORF">PC118_g11362</name>
</gene>
<dbReference type="Proteomes" id="UP000697107">
    <property type="component" value="Unassembled WGS sequence"/>
</dbReference>
<dbReference type="InterPro" id="IPR036397">
    <property type="entry name" value="RNaseH_sf"/>
</dbReference>
<dbReference type="AlphaFoldDB" id="A0A8T1G087"/>
<dbReference type="InterPro" id="IPR038717">
    <property type="entry name" value="Tc1-like_DDE_dom"/>
</dbReference>
<dbReference type="SUPFAM" id="SSF46689">
    <property type="entry name" value="Homeodomain-like"/>
    <property type="match status" value="1"/>
</dbReference>
<evidence type="ECO:0000313" key="2">
    <source>
        <dbReference type="EMBL" id="KAG2980098.1"/>
    </source>
</evidence>
<dbReference type="GO" id="GO:0003676">
    <property type="term" value="F:nucleic acid binding"/>
    <property type="evidence" value="ECO:0007669"/>
    <property type="project" value="InterPro"/>
</dbReference>
<organism evidence="2 3">
    <name type="scientific">Phytophthora cactorum</name>
    <dbReference type="NCBI Taxonomy" id="29920"/>
    <lineage>
        <taxon>Eukaryota</taxon>
        <taxon>Sar</taxon>
        <taxon>Stramenopiles</taxon>
        <taxon>Oomycota</taxon>
        <taxon>Peronosporomycetes</taxon>
        <taxon>Peronosporales</taxon>
        <taxon>Peronosporaceae</taxon>
        <taxon>Phytophthora</taxon>
    </lineage>
</organism>
<evidence type="ECO:0000259" key="1">
    <source>
        <dbReference type="Pfam" id="PF13358"/>
    </source>
</evidence>
<evidence type="ECO:0000313" key="3">
    <source>
        <dbReference type="Proteomes" id="UP000697107"/>
    </source>
</evidence>
<dbReference type="PANTHER" id="PTHR23022:SF129">
    <property type="entry name" value="TRANSPOSABLE ELEMENT TC3 TRANSPOSASE"/>
    <property type="match status" value="1"/>
</dbReference>
<dbReference type="Gene3D" id="3.30.420.10">
    <property type="entry name" value="Ribonuclease H-like superfamily/Ribonuclease H"/>
    <property type="match status" value="1"/>
</dbReference>